<feature type="domain" description="Xylose isomerase-like TIM barrel" evidence="1">
    <location>
        <begin position="28"/>
        <end position="260"/>
    </location>
</feature>
<dbReference type="SUPFAM" id="SSF51658">
    <property type="entry name" value="Xylose isomerase-like"/>
    <property type="match status" value="1"/>
</dbReference>
<dbReference type="Pfam" id="PF01261">
    <property type="entry name" value="AP_endonuc_2"/>
    <property type="match status" value="1"/>
</dbReference>
<comment type="caution">
    <text evidence="2">The sequence shown here is derived from an EMBL/GenBank/DDBJ whole genome shotgun (WGS) entry which is preliminary data.</text>
</comment>
<dbReference type="AlphaFoldDB" id="A0A7W9HE08"/>
<reference evidence="2 3" key="1">
    <citation type="submission" date="2020-08" db="EMBL/GenBank/DDBJ databases">
        <title>Sequencing the genomes of 1000 actinobacteria strains.</title>
        <authorList>
            <person name="Klenk H.-P."/>
        </authorList>
    </citation>
    <scope>NUCLEOTIDE SEQUENCE [LARGE SCALE GENOMIC DNA]</scope>
    <source>
        <strain evidence="2 3">DSM 45486</strain>
    </source>
</reference>
<sequence length="271" mass="29231">MMLGVSTSVLVDKANFDGLLEYGPQIVEFYTYPPAAIPVISEFCADNGIVPALHTPTPHPTGITRYCPTGPDPDEAEAAAVAMEATVRCAAELAAQHVVVHFPTPYPPHPADAFDRFAGPFLDFAAVLAREHGVTVLLENLTPNTHCSSAEQYAKVLDGWPDLGLCLDVGHAFLRAGPDEVLAFADLVGDRIKSVHLYDTDPDVPGHHPYPAPGHGRAPAVPHEVIAHVIRTCRPAAVVLEHESSDRVAPDHATLDWLRQVAAPHLEENRR</sequence>
<dbReference type="InterPro" id="IPR013022">
    <property type="entry name" value="Xyl_isomerase-like_TIM-brl"/>
</dbReference>
<evidence type="ECO:0000259" key="1">
    <source>
        <dbReference type="Pfam" id="PF01261"/>
    </source>
</evidence>
<organism evidence="2 3">
    <name type="scientific">Saccharothrix ecbatanensis</name>
    <dbReference type="NCBI Taxonomy" id="1105145"/>
    <lineage>
        <taxon>Bacteria</taxon>
        <taxon>Bacillati</taxon>
        <taxon>Actinomycetota</taxon>
        <taxon>Actinomycetes</taxon>
        <taxon>Pseudonocardiales</taxon>
        <taxon>Pseudonocardiaceae</taxon>
        <taxon>Saccharothrix</taxon>
    </lineage>
</organism>
<evidence type="ECO:0000313" key="2">
    <source>
        <dbReference type="EMBL" id="MBB5800271.1"/>
    </source>
</evidence>
<proteinExistence type="predicted"/>
<gene>
    <name evidence="2" type="ORF">F4560_000039</name>
</gene>
<keyword evidence="3" id="KW-1185">Reference proteome</keyword>
<dbReference type="Gene3D" id="3.20.20.150">
    <property type="entry name" value="Divalent-metal-dependent TIM barrel enzymes"/>
    <property type="match status" value="1"/>
</dbReference>
<dbReference type="Proteomes" id="UP000552097">
    <property type="component" value="Unassembled WGS sequence"/>
</dbReference>
<dbReference type="InterPro" id="IPR036237">
    <property type="entry name" value="Xyl_isomerase-like_sf"/>
</dbReference>
<dbReference type="PANTHER" id="PTHR12110">
    <property type="entry name" value="HYDROXYPYRUVATE ISOMERASE"/>
    <property type="match status" value="1"/>
</dbReference>
<dbReference type="InterPro" id="IPR050312">
    <property type="entry name" value="IolE/XylAMocC-like"/>
</dbReference>
<name>A0A7W9HE08_9PSEU</name>
<accession>A0A7W9HE08</accession>
<keyword evidence="2" id="KW-0413">Isomerase</keyword>
<dbReference type="GO" id="GO:0016853">
    <property type="term" value="F:isomerase activity"/>
    <property type="evidence" value="ECO:0007669"/>
    <property type="project" value="UniProtKB-KW"/>
</dbReference>
<protein>
    <submittedName>
        <fullName evidence="2">Sugar phosphate isomerase/epimerase</fullName>
    </submittedName>
</protein>
<evidence type="ECO:0000313" key="3">
    <source>
        <dbReference type="Proteomes" id="UP000552097"/>
    </source>
</evidence>
<dbReference type="EMBL" id="JACHMO010000001">
    <property type="protein sequence ID" value="MBB5800271.1"/>
    <property type="molecule type" value="Genomic_DNA"/>
</dbReference>